<keyword evidence="3" id="KW-1185">Reference proteome</keyword>
<dbReference type="PROSITE" id="PS51750">
    <property type="entry name" value="BRO_N"/>
    <property type="match status" value="1"/>
</dbReference>
<dbReference type="Proteomes" id="UP000467148">
    <property type="component" value="Chromosome"/>
</dbReference>
<name>A0A7I7TEB3_9MYCO</name>
<dbReference type="EMBL" id="AP022596">
    <property type="protein sequence ID" value="BBY67572.1"/>
    <property type="molecule type" value="Genomic_DNA"/>
</dbReference>
<dbReference type="Pfam" id="PF02498">
    <property type="entry name" value="Bro-N"/>
    <property type="match status" value="1"/>
</dbReference>
<evidence type="ECO:0000259" key="1">
    <source>
        <dbReference type="PROSITE" id="PS51750"/>
    </source>
</evidence>
<sequence>MSTLAGVVMFDGEPWFVLADLCRVLEIVNPRNVTARLDAAVVNTLRLTEGIRGNPNVTVVNEAGMYEVVIRSDKPEAVAFRRWITGEVLPAIRAAFAPIPTYARI</sequence>
<protein>
    <recommendedName>
        <fullName evidence="1">Bro-N domain-containing protein</fullName>
    </recommendedName>
</protein>
<dbReference type="InterPro" id="IPR003497">
    <property type="entry name" value="BRO_N_domain"/>
</dbReference>
<organism evidence="2 3">
    <name type="scientific">Mycolicibacterium helvum</name>
    <dbReference type="NCBI Taxonomy" id="1534349"/>
    <lineage>
        <taxon>Bacteria</taxon>
        <taxon>Bacillati</taxon>
        <taxon>Actinomycetota</taxon>
        <taxon>Actinomycetes</taxon>
        <taxon>Mycobacteriales</taxon>
        <taxon>Mycobacteriaceae</taxon>
        <taxon>Mycolicibacterium</taxon>
    </lineage>
</organism>
<dbReference type="PANTHER" id="PTHR36180">
    <property type="entry name" value="DNA-BINDING PROTEIN-RELATED-RELATED"/>
    <property type="match status" value="1"/>
</dbReference>
<evidence type="ECO:0000313" key="2">
    <source>
        <dbReference type="EMBL" id="BBY67572.1"/>
    </source>
</evidence>
<dbReference type="SMART" id="SM01040">
    <property type="entry name" value="Bro-N"/>
    <property type="match status" value="1"/>
</dbReference>
<proteinExistence type="predicted"/>
<dbReference type="RefSeq" id="WP_246227506.1">
    <property type="nucleotide sequence ID" value="NZ_AP022596.1"/>
</dbReference>
<evidence type="ECO:0000313" key="3">
    <source>
        <dbReference type="Proteomes" id="UP000467148"/>
    </source>
</evidence>
<feature type="domain" description="Bro-N" evidence="1">
    <location>
        <begin position="1"/>
        <end position="96"/>
    </location>
</feature>
<dbReference type="KEGG" id="mhev:MHEL_58150"/>
<dbReference type="AlphaFoldDB" id="A0A7I7TEB3"/>
<accession>A0A7I7TEB3</accession>
<gene>
    <name evidence="2" type="ORF">MHEL_58150</name>
</gene>
<reference evidence="2 3" key="1">
    <citation type="journal article" date="2019" name="Emerg. Microbes Infect.">
        <title>Comprehensive subspecies identification of 175 nontuberculous mycobacteria species based on 7547 genomic profiles.</title>
        <authorList>
            <person name="Matsumoto Y."/>
            <person name="Kinjo T."/>
            <person name="Motooka D."/>
            <person name="Nabeya D."/>
            <person name="Jung N."/>
            <person name="Uechi K."/>
            <person name="Horii T."/>
            <person name="Iida T."/>
            <person name="Fujita J."/>
            <person name="Nakamura S."/>
        </authorList>
    </citation>
    <scope>NUCLEOTIDE SEQUENCE [LARGE SCALE GENOMIC DNA]</scope>
    <source>
        <strain evidence="2 3">JCM 30396</strain>
    </source>
</reference>
<dbReference type="PANTHER" id="PTHR36180:SF2">
    <property type="entry name" value="BRO FAMILY PROTEIN"/>
    <property type="match status" value="1"/>
</dbReference>